<feature type="compositionally biased region" description="Acidic residues" evidence="1">
    <location>
        <begin position="122"/>
        <end position="133"/>
    </location>
</feature>
<keyword evidence="2" id="KW-0472">Membrane</keyword>
<name>A0AAU9IRC7_9CILI</name>
<dbReference type="Proteomes" id="UP001162131">
    <property type="component" value="Unassembled WGS sequence"/>
</dbReference>
<keyword evidence="2" id="KW-1133">Transmembrane helix</keyword>
<evidence type="ECO:0000256" key="2">
    <source>
        <dbReference type="SAM" id="Phobius"/>
    </source>
</evidence>
<feature type="transmembrane region" description="Helical" evidence="2">
    <location>
        <begin position="47"/>
        <end position="64"/>
    </location>
</feature>
<reference evidence="3" key="1">
    <citation type="submission" date="2021-09" db="EMBL/GenBank/DDBJ databases">
        <authorList>
            <consortium name="AG Swart"/>
            <person name="Singh M."/>
            <person name="Singh A."/>
            <person name="Seah K."/>
            <person name="Emmerich C."/>
        </authorList>
    </citation>
    <scope>NUCLEOTIDE SEQUENCE</scope>
    <source>
        <strain evidence="3">ATCC30299</strain>
    </source>
</reference>
<evidence type="ECO:0000256" key="1">
    <source>
        <dbReference type="SAM" id="MobiDB-lite"/>
    </source>
</evidence>
<dbReference type="AlphaFoldDB" id="A0AAU9IRC7"/>
<accession>A0AAU9IRC7</accession>
<comment type="caution">
    <text evidence="3">The sequence shown here is derived from an EMBL/GenBank/DDBJ whole genome shotgun (WGS) entry which is preliminary data.</text>
</comment>
<feature type="region of interest" description="Disordered" evidence="1">
    <location>
        <begin position="112"/>
        <end position="133"/>
    </location>
</feature>
<keyword evidence="2" id="KW-0812">Transmembrane</keyword>
<gene>
    <name evidence="3" type="ORF">BSTOLATCC_MIC5312</name>
</gene>
<protein>
    <submittedName>
        <fullName evidence="3">Uncharacterized protein</fullName>
    </submittedName>
</protein>
<keyword evidence="4" id="KW-1185">Reference proteome</keyword>
<evidence type="ECO:0000313" key="4">
    <source>
        <dbReference type="Proteomes" id="UP001162131"/>
    </source>
</evidence>
<sequence>MGNLTIYLGALLFCLLALIYTFDISSTLSTSYSTVQAIQKSPTTRTFLGIFLVSLCIFFIYSFISKPQSKRSSKVYAQRINPHDYQNQASEYTKEKLNELYSSPEFQTFMAQKRNARPSEEPLYELSDDELSD</sequence>
<organism evidence="3 4">
    <name type="scientific">Blepharisma stoltei</name>
    <dbReference type="NCBI Taxonomy" id="1481888"/>
    <lineage>
        <taxon>Eukaryota</taxon>
        <taxon>Sar</taxon>
        <taxon>Alveolata</taxon>
        <taxon>Ciliophora</taxon>
        <taxon>Postciliodesmatophora</taxon>
        <taxon>Heterotrichea</taxon>
        <taxon>Heterotrichida</taxon>
        <taxon>Blepharismidae</taxon>
        <taxon>Blepharisma</taxon>
    </lineage>
</organism>
<evidence type="ECO:0000313" key="3">
    <source>
        <dbReference type="EMBL" id="CAG9312055.1"/>
    </source>
</evidence>
<dbReference type="EMBL" id="CAJZBQ010000005">
    <property type="protein sequence ID" value="CAG9312055.1"/>
    <property type="molecule type" value="Genomic_DNA"/>
</dbReference>
<proteinExistence type="predicted"/>